<feature type="domain" description="DAGKc" evidence="5">
    <location>
        <begin position="1"/>
        <end position="129"/>
    </location>
</feature>
<comment type="caution">
    <text evidence="6">The sequence shown here is derived from an EMBL/GenBank/DDBJ whole genome shotgun (WGS) entry which is preliminary data.</text>
</comment>
<evidence type="ECO:0000313" key="6">
    <source>
        <dbReference type="EMBL" id="RKS25758.1"/>
    </source>
</evidence>
<dbReference type="GO" id="GO:0005886">
    <property type="term" value="C:plasma membrane"/>
    <property type="evidence" value="ECO:0007669"/>
    <property type="project" value="TreeGrafter"/>
</dbReference>
<keyword evidence="3 6" id="KW-0418">Kinase</keyword>
<evidence type="ECO:0000256" key="4">
    <source>
        <dbReference type="ARBA" id="ARBA00022840"/>
    </source>
</evidence>
<evidence type="ECO:0000259" key="5">
    <source>
        <dbReference type="PROSITE" id="PS50146"/>
    </source>
</evidence>
<dbReference type="Gene3D" id="2.60.200.40">
    <property type="match status" value="1"/>
</dbReference>
<keyword evidence="4" id="KW-0067">ATP-binding</keyword>
<dbReference type="PANTHER" id="PTHR12358">
    <property type="entry name" value="SPHINGOSINE KINASE"/>
    <property type="match status" value="1"/>
</dbReference>
<dbReference type="Pfam" id="PF00781">
    <property type="entry name" value="DAGK_cat"/>
    <property type="match status" value="1"/>
</dbReference>
<dbReference type="Gene3D" id="3.40.50.10330">
    <property type="entry name" value="Probable inorganic polyphosphate/atp-NAD kinase, domain 1"/>
    <property type="match status" value="1"/>
</dbReference>
<dbReference type="SMART" id="SM00046">
    <property type="entry name" value="DAGKc"/>
    <property type="match status" value="1"/>
</dbReference>
<accession>A0A495MK05</accession>
<sequence length="293" mass="32469">MTYIHFIVNPISGKGKHQITREFLEGHFPVASYKIEIDYSRYKKHAIALTEKAIAQQPDIIVACGGDGTISEIASQLVNTNIKLGIIPVGSGNGLASNLDIPRCVTKSIAIIKKQKSVAIDSGKVNQYCFFSNMGLGIDAMIIKKYENANKRTLSAYVNASLKASSQYKPQKAILRYNGKEQEADPFLLFISNSNEMGYNMSLTPKASLSDGFLDLLYVPKISFLQKMLFGGLVVTKQSEKFKKAEHAMIQSLNAELPDRIFTDVQIDGEYHRLETNKVQVDILPKSLNVLVS</sequence>
<dbReference type="SUPFAM" id="SSF111331">
    <property type="entry name" value="NAD kinase/diacylglycerol kinase-like"/>
    <property type="match status" value="1"/>
</dbReference>
<organism evidence="6 7">
    <name type="scientific">Flavobacterium endophyticum</name>
    <dbReference type="NCBI Taxonomy" id="1540163"/>
    <lineage>
        <taxon>Bacteria</taxon>
        <taxon>Pseudomonadati</taxon>
        <taxon>Bacteroidota</taxon>
        <taxon>Flavobacteriia</taxon>
        <taxon>Flavobacteriales</taxon>
        <taxon>Flavobacteriaceae</taxon>
        <taxon>Flavobacterium</taxon>
    </lineage>
</organism>
<dbReference type="InterPro" id="IPR045540">
    <property type="entry name" value="YegS/DAGK_C"/>
</dbReference>
<dbReference type="OrthoDB" id="9786026at2"/>
<dbReference type="Proteomes" id="UP000277579">
    <property type="component" value="Unassembled WGS sequence"/>
</dbReference>
<dbReference type="InterPro" id="IPR050187">
    <property type="entry name" value="Lipid_Phosphate_FormReg"/>
</dbReference>
<dbReference type="PROSITE" id="PS50146">
    <property type="entry name" value="DAGK"/>
    <property type="match status" value="1"/>
</dbReference>
<keyword evidence="2" id="KW-0547">Nucleotide-binding</keyword>
<dbReference type="InterPro" id="IPR017438">
    <property type="entry name" value="ATP-NAD_kinase_N"/>
</dbReference>
<dbReference type="InterPro" id="IPR001206">
    <property type="entry name" value="Diacylglycerol_kinase_cat_dom"/>
</dbReference>
<dbReference type="Pfam" id="PF19279">
    <property type="entry name" value="YegS_C"/>
    <property type="match status" value="1"/>
</dbReference>
<evidence type="ECO:0000256" key="1">
    <source>
        <dbReference type="ARBA" id="ARBA00022679"/>
    </source>
</evidence>
<evidence type="ECO:0000256" key="2">
    <source>
        <dbReference type="ARBA" id="ARBA00022741"/>
    </source>
</evidence>
<proteinExistence type="predicted"/>
<gene>
    <name evidence="6" type="ORF">CLV94_0802</name>
</gene>
<dbReference type="PANTHER" id="PTHR12358:SF106">
    <property type="entry name" value="LIPID KINASE YEGS"/>
    <property type="match status" value="1"/>
</dbReference>
<protein>
    <submittedName>
        <fullName evidence="6">YegS/Rv2252/BmrU family lipid kinase</fullName>
    </submittedName>
</protein>
<dbReference type="GO" id="GO:0016301">
    <property type="term" value="F:kinase activity"/>
    <property type="evidence" value="ECO:0007669"/>
    <property type="project" value="UniProtKB-KW"/>
</dbReference>
<reference evidence="6 7" key="1">
    <citation type="submission" date="2018-10" db="EMBL/GenBank/DDBJ databases">
        <title>Genomic Encyclopedia of Archaeal and Bacterial Type Strains, Phase II (KMG-II): from individual species to whole genera.</title>
        <authorList>
            <person name="Goeker M."/>
        </authorList>
    </citation>
    <scope>NUCLEOTIDE SEQUENCE [LARGE SCALE GENOMIC DNA]</scope>
    <source>
        <strain evidence="6 7">DSM 29537</strain>
    </source>
</reference>
<keyword evidence="7" id="KW-1185">Reference proteome</keyword>
<name>A0A495MK05_9FLAO</name>
<keyword evidence="1" id="KW-0808">Transferase</keyword>
<dbReference type="GO" id="GO:0005524">
    <property type="term" value="F:ATP binding"/>
    <property type="evidence" value="ECO:0007669"/>
    <property type="project" value="UniProtKB-KW"/>
</dbReference>
<dbReference type="InterPro" id="IPR016064">
    <property type="entry name" value="NAD/diacylglycerol_kinase_sf"/>
</dbReference>
<evidence type="ECO:0000256" key="3">
    <source>
        <dbReference type="ARBA" id="ARBA00022777"/>
    </source>
</evidence>
<evidence type="ECO:0000313" key="7">
    <source>
        <dbReference type="Proteomes" id="UP000277579"/>
    </source>
</evidence>
<dbReference type="RefSeq" id="WP_121375135.1">
    <property type="nucleotide sequence ID" value="NZ_RBLC01000001.1"/>
</dbReference>
<dbReference type="AlphaFoldDB" id="A0A495MK05"/>
<dbReference type="EMBL" id="RBLC01000001">
    <property type="protein sequence ID" value="RKS25758.1"/>
    <property type="molecule type" value="Genomic_DNA"/>
</dbReference>